<dbReference type="InterPro" id="IPR036164">
    <property type="entry name" value="bL21-like_sf"/>
</dbReference>
<evidence type="ECO:0000256" key="3">
    <source>
        <dbReference type="ARBA" id="ARBA00023274"/>
    </source>
</evidence>
<evidence type="ECO:0000256" key="5">
    <source>
        <dbReference type="RuleBase" id="RU000562"/>
    </source>
</evidence>
<evidence type="ECO:0000313" key="6">
    <source>
        <dbReference type="EMBL" id="OGD88031.1"/>
    </source>
</evidence>
<evidence type="ECO:0000256" key="1">
    <source>
        <dbReference type="ARBA" id="ARBA00008563"/>
    </source>
</evidence>
<dbReference type="EMBL" id="MFBD01000040">
    <property type="protein sequence ID" value="OGD88031.1"/>
    <property type="molecule type" value="Genomic_DNA"/>
</dbReference>
<accession>A0A1F5G846</accession>
<reference evidence="6 7" key="1">
    <citation type="journal article" date="2016" name="Nat. Commun.">
        <title>Thousands of microbial genomes shed light on interconnected biogeochemical processes in an aquifer system.</title>
        <authorList>
            <person name="Anantharaman K."/>
            <person name="Brown C.T."/>
            <person name="Hug L.A."/>
            <person name="Sharon I."/>
            <person name="Castelle C.J."/>
            <person name="Probst A.J."/>
            <person name="Thomas B.C."/>
            <person name="Singh A."/>
            <person name="Wilkins M.J."/>
            <person name="Karaoz U."/>
            <person name="Brodie E.L."/>
            <person name="Williams K.H."/>
            <person name="Hubbard S.S."/>
            <person name="Banfield J.F."/>
        </authorList>
    </citation>
    <scope>NUCLEOTIDE SEQUENCE [LARGE SCALE GENOMIC DNA]</scope>
</reference>
<dbReference type="GO" id="GO:0003735">
    <property type="term" value="F:structural constituent of ribosome"/>
    <property type="evidence" value="ECO:0007669"/>
    <property type="project" value="InterPro"/>
</dbReference>
<gene>
    <name evidence="4" type="primary">rplU</name>
    <name evidence="6" type="ORF">A3D04_03165</name>
</gene>
<dbReference type="NCBIfam" id="TIGR00061">
    <property type="entry name" value="L21"/>
    <property type="match status" value="1"/>
</dbReference>
<sequence length="109" mass="12519">MTNWAIIKSGSKQYKVAEGDKIAVEKLNVNGEKTVNFDEVLLLVKEDKVEVGKPLVEKAKVKAKVLENFREQKVKVVKFKSKSRYLRIQGHRQNKTRVQIEKISAQIPK</sequence>
<dbReference type="PANTHER" id="PTHR21349">
    <property type="entry name" value="50S RIBOSOMAL PROTEIN L21"/>
    <property type="match status" value="1"/>
</dbReference>
<dbReference type="GO" id="GO:0005840">
    <property type="term" value="C:ribosome"/>
    <property type="evidence" value="ECO:0007669"/>
    <property type="project" value="UniProtKB-KW"/>
</dbReference>
<keyword evidence="2 4" id="KW-0689">Ribosomal protein</keyword>
<dbReference type="SUPFAM" id="SSF141091">
    <property type="entry name" value="L21p-like"/>
    <property type="match status" value="1"/>
</dbReference>
<dbReference type="GO" id="GO:0005737">
    <property type="term" value="C:cytoplasm"/>
    <property type="evidence" value="ECO:0007669"/>
    <property type="project" value="UniProtKB-ARBA"/>
</dbReference>
<comment type="similarity">
    <text evidence="1 4 5">Belongs to the bacterial ribosomal protein bL21 family.</text>
</comment>
<dbReference type="InterPro" id="IPR001787">
    <property type="entry name" value="Ribosomal_bL21"/>
</dbReference>
<dbReference type="GO" id="GO:0006412">
    <property type="term" value="P:translation"/>
    <property type="evidence" value="ECO:0007669"/>
    <property type="project" value="UniProtKB-UniRule"/>
</dbReference>
<evidence type="ECO:0000256" key="2">
    <source>
        <dbReference type="ARBA" id="ARBA00022980"/>
    </source>
</evidence>
<dbReference type="STRING" id="1797714.A3D04_03165"/>
<organism evidence="6 7">
    <name type="scientific">Candidatus Curtissbacteria bacterium RIFCSPHIGHO2_02_FULL_40_16b</name>
    <dbReference type="NCBI Taxonomy" id="1797714"/>
    <lineage>
        <taxon>Bacteria</taxon>
        <taxon>Candidatus Curtissiibacteriota</taxon>
    </lineage>
</organism>
<keyword evidence="4 5" id="KW-0699">rRNA-binding</keyword>
<dbReference type="AlphaFoldDB" id="A0A1F5G846"/>
<dbReference type="PANTHER" id="PTHR21349:SF0">
    <property type="entry name" value="LARGE RIBOSOMAL SUBUNIT PROTEIN BL21M"/>
    <property type="match status" value="1"/>
</dbReference>
<name>A0A1F5G846_9BACT</name>
<dbReference type="GO" id="GO:1990904">
    <property type="term" value="C:ribonucleoprotein complex"/>
    <property type="evidence" value="ECO:0007669"/>
    <property type="project" value="UniProtKB-KW"/>
</dbReference>
<dbReference type="GO" id="GO:0019843">
    <property type="term" value="F:rRNA binding"/>
    <property type="evidence" value="ECO:0007669"/>
    <property type="project" value="UniProtKB-UniRule"/>
</dbReference>
<keyword evidence="3 4" id="KW-0687">Ribonucleoprotein</keyword>
<keyword evidence="4 5" id="KW-0694">RNA-binding</keyword>
<dbReference type="Proteomes" id="UP000177369">
    <property type="component" value="Unassembled WGS sequence"/>
</dbReference>
<comment type="caution">
    <text evidence="6">The sequence shown here is derived from an EMBL/GenBank/DDBJ whole genome shotgun (WGS) entry which is preliminary data.</text>
</comment>
<evidence type="ECO:0000313" key="7">
    <source>
        <dbReference type="Proteomes" id="UP000177369"/>
    </source>
</evidence>
<proteinExistence type="inferred from homology"/>
<dbReference type="HAMAP" id="MF_01363">
    <property type="entry name" value="Ribosomal_bL21"/>
    <property type="match status" value="1"/>
</dbReference>
<evidence type="ECO:0000256" key="4">
    <source>
        <dbReference type="HAMAP-Rule" id="MF_01363"/>
    </source>
</evidence>
<dbReference type="InterPro" id="IPR028909">
    <property type="entry name" value="bL21-like"/>
</dbReference>
<comment type="function">
    <text evidence="4 5">This protein binds to 23S rRNA in the presence of protein L20.</text>
</comment>
<dbReference type="Pfam" id="PF00829">
    <property type="entry name" value="Ribosomal_L21p"/>
    <property type="match status" value="1"/>
</dbReference>
<protein>
    <recommendedName>
        <fullName evidence="4">Large ribosomal subunit protein bL21</fullName>
    </recommendedName>
</protein>
<comment type="subunit">
    <text evidence="4">Part of the 50S ribosomal subunit. Contacts protein L20.</text>
</comment>